<dbReference type="AlphaFoldDB" id="W4H8T2"/>
<dbReference type="OrthoDB" id="69693at2759"/>
<dbReference type="GeneID" id="20803355"/>
<feature type="compositionally biased region" description="Low complexity" evidence="1">
    <location>
        <begin position="203"/>
        <end position="214"/>
    </location>
</feature>
<protein>
    <submittedName>
        <fullName evidence="2">Uncharacterized protein</fullName>
    </submittedName>
</protein>
<feature type="region of interest" description="Disordered" evidence="1">
    <location>
        <begin position="196"/>
        <end position="225"/>
    </location>
</feature>
<reference evidence="2" key="1">
    <citation type="submission" date="2013-12" db="EMBL/GenBank/DDBJ databases">
        <title>The Genome Sequence of Aphanomyces astaci APO3.</title>
        <authorList>
            <consortium name="The Broad Institute Genomics Platform"/>
            <person name="Russ C."/>
            <person name="Tyler B."/>
            <person name="van West P."/>
            <person name="Dieguez-Uribeondo J."/>
            <person name="Young S.K."/>
            <person name="Zeng Q."/>
            <person name="Gargeya S."/>
            <person name="Fitzgerald M."/>
            <person name="Abouelleil A."/>
            <person name="Alvarado L."/>
            <person name="Chapman S.B."/>
            <person name="Gainer-Dewar J."/>
            <person name="Goldberg J."/>
            <person name="Griggs A."/>
            <person name="Gujja S."/>
            <person name="Hansen M."/>
            <person name="Howarth C."/>
            <person name="Imamovic A."/>
            <person name="Ireland A."/>
            <person name="Larimer J."/>
            <person name="McCowan C."/>
            <person name="Murphy C."/>
            <person name="Pearson M."/>
            <person name="Poon T.W."/>
            <person name="Priest M."/>
            <person name="Roberts A."/>
            <person name="Saif S."/>
            <person name="Shea T."/>
            <person name="Sykes S."/>
            <person name="Wortman J."/>
            <person name="Nusbaum C."/>
            <person name="Birren B."/>
        </authorList>
    </citation>
    <scope>NUCLEOTIDE SEQUENCE [LARGE SCALE GENOMIC DNA]</scope>
    <source>
        <strain evidence="2">APO3</strain>
    </source>
</reference>
<evidence type="ECO:0000256" key="1">
    <source>
        <dbReference type="SAM" id="MobiDB-lite"/>
    </source>
</evidence>
<dbReference type="VEuPathDB" id="FungiDB:H257_01359"/>
<gene>
    <name evidence="2" type="ORF">H257_01359</name>
</gene>
<dbReference type="EMBL" id="KI913115">
    <property type="protein sequence ID" value="ETV87961.1"/>
    <property type="molecule type" value="Genomic_DNA"/>
</dbReference>
<proteinExistence type="predicted"/>
<sequence length="319" mass="35652">MMMASSQETWRDGTSPPIPARPESYMPHALHLGLVSKDPSDVLTADSFKTVRTKARHLAILCGFQVRMAKGGSNKRRVWVCASAAECPFAIVAQNNKHGIEIRAKLEHNHAFHVMPEQGKRYTTATTEELACYVRQSDVYQHATDINKLTGKQISDVVFTYTGRHVKANRASVIKKLLVHFPERVVPCASLFRGHHSEPPQPLSSTPLLSVPSSSRPPPSSHHPTLAMLPVDASPVKTMAEAVWDCFVCIVNAPWTVERLGVARVRHMVAVFKHDRDTLRATLLMTCPRYHALPCMATNPPDVEQFVEQYLRQTDLGFY</sequence>
<organism evidence="2">
    <name type="scientific">Aphanomyces astaci</name>
    <name type="common">Crayfish plague agent</name>
    <dbReference type="NCBI Taxonomy" id="112090"/>
    <lineage>
        <taxon>Eukaryota</taxon>
        <taxon>Sar</taxon>
        <taxon>Stramenopiles</taxon>
        <taxon>Oomycota</taxon>
        <taxon>Saprolegniomycetes</taxon>
        <taxon>Saprolegniales</taxon>
        <taxon>Verrucalvaceae</taxon>
        <taxon>Aphanomyces</taxon>
    </lineage>
</organism>
<feature type="region of interest" description="Disordered" evidence="1">
    <location>
        <begin position="1"/>
        <end position="22"/>
    </location>
</feature>
<accession>W4H8T2</accession>
<evidence type="ECO:0000313" key="2">
    <source>
        <dbReference type="EMBL" id="ETV87961.1"/>
    </source>
</evidence>
<name>W4H8T2_APHAT</name>
<dbReference type="RefSeq" id="XP_009822824.1">
    <property type="nucleotide sequence ID" value="XM_009824522.1"/>
</dbReference>